<dbReference type="CDD" id="cd03801">
    <property type="entry name" value="GT4_PimA-like"/>
    <property type="match status" value="1"/>
</dbReference>
<dbReference type="SUPFAM" id="SSF53756">
    <property type="entry name" value="UDP-Glycosyltransferase/glycogen phosphorylase"/>
    <property type="match status" value="1"/>
</dbReference>
<dbReference type="PANTHER" id="PTHR12526">
    <property type="entry name" value="GLYCOSYLTRANSFERASE"/>
    <property type="match status" value="1"/>
</dbReference>
<dbReference type="GO" id="GO:1901135">
    <property type="term" value="P:carbohydrate derivative metabolic process"/>
    <property type="evidence" value="ECO:0007669"/>
    <property type="project" value="UniProtKB-ARBA"/>
</dbReference>
<name>N9BEA9_ACIJO</name>
<comment type="caution">
    <text evidence="2">The sequence shown here is derived from an EMBL/GenBank/DDBJ whole genome shotgun (WGS) entry which is preliminary data.</text>
</comment>
<dbReference type="PATRIC" id="fig|1217662.4.peg.2835"/>
<reference evidence="2 3" key="1">
    <citation type="submission" date="2013-02" db="EMBL/GenBank/DDBJ databases">
        <title>The Genome Sequence of Acinetobacter johnsonii ANC 3681.</title>
        <authorList>
            <consortium name="The Broad Institute Genome Sequencing Platform"/>
            <consortium name="The Broad Institute Genome Sequencing Center for Infectious Disease"/>
            <person name="Cerqueira G."/>
            <person name="Feldgarden M."/>
            <person name="Courvalin P."/>
            <person name="Perichon B."/>
            <person name="Grillot-Courvalin C."/>
            <person name="Clermont D."/>
            <person name="Rocha E."/>
            <person name="Yoon E.-J."/>
            <person name="Nemec A."/>
            <person name="Walker B."/>
            <person name="Young S.K."/>
            <person name="Zeng Q."/>
            <person name="Gargeya S."/>
            <person name="Fitzgerald M."/>
            <person name="Haas B."/>
            <person name="Abouelleil A."/>
            <person name="Alvarado L."/>
            <person name="Arachchi H.M."/>
            <person name="Berlin A.M."/>
            <person name="Chapman S.B."/>
            <person name="Dewar J."/>
            <person name="Goldberg J."/>
            <person name="Griggs A."/>
            <person name="Gujja S."/>
            <person name="Hansen M."/>
            <person name="Howarth C."/>
            <person name="Imamovic A."/>
            <person name="Larimer J."/>
            <person name="McCowan C."/>
            <person name="Murphy C."/>
            <person name="Neiman D."/>
            <person name="Pearson M."/>
            <person name="Priest M."/>
            <person name="Roberts A."/>
            <person name="Saif S."/>
            <person name="Shea T."/>
            <person name="Sisk P."/>
            <person name="Sykes S."/>
            <person name="Wortman J."/>
            <person name="Nusbaum C."/>
            <person name="Birren B."/>
        </authorList>
    </citation>
    <scope>NUCLEOTIDE SEQUENCE [LARGE SCALE GENOMIC DNA]</scope>
    <source>
        <strain evidence="2 3">ANC 3681</strain>
    </source>
</reference>
<dbReference type="EMBL" id="APPZ01000009">
    <property type="protein sequence ID" value="ENV71571.1"/>
    <property type="molecule type" value="Genomic_DNA"/>
</dbReference>
<dbReference type="HOGENOM" id="CLU_683129_0_0_6"/>
<dbReference type="GO" id="GO:0016757">
    <property type="term" value="F:glycosyltransferase activity"/>
    <property type="evidence" value="ECO:0007669"/>
    <property type="project" value="InterPro"/>
</dbReference>
<feature type="domain" description="Glycosyl transferase family 1" evidence="1">
    <location>
        <begin position="195"/>
        <end position="345"/>
    </location>
</feature>
<evidence type="ECO:0000259" key="1">
    <source>
        <dbReference type="Pfam" id="PF00534"/>
    </source>
</evidence>
<dbReference type="Gene3D" id="3.40.50.2000">
    <property type="entry name" value="Glycogen Phosphorylase B"/>
    <property type="match status" value="2"/>
</dbReference>
<dbReference type="Proteomes" id="UP000018444">
    <property type="component" value="Unassembled WGS sequence"/>
</dbReference>
<dbReference type="GeneID" id="56340076"/>
<accession>N9BEA9</accession>
<sequence>MKVAFFQPYLANWRITFLTKFIEKTNHEVIVYDGGFSSKKDEKSVTNNNASFNVEKLYSFSPVFNFKGQKYPFYFSPFLFFKLIKDKPDVIITEGEINFVNNIFIFLYCFLFKRKYVWWSLGKVRTRKKNIINKVLDPIVDFLLYKANCIMTRTSWAKKYYIEDKGILPNKIIVAPNSMDEDKARAEVNISLVKELKEQYKGNIILYVGALTEEKKPKDLIDAYNYLIKNKLLNKSTYLWFVGAGPESESLKNYVSTLGLQDDIVFWGKVFDGVGSYFQASDMVVVPGLGGLVINHAMIFGKPVVSRVADGTELDLVENEITGYLLEDNDIQTLALAIKKTLLPENLILMSEAARNKVDSFWNIKTMISRVEECIQYKG</sequence>
<dbReference type="PANTHER" id="PTHR12526:SF627">
    <property type="entry name" value="D-RHAMNOSYLTRANSFERASE WBPZ"/>
    <property type="match status" value="1"/>
</dbReference>
<dbReference type="Pfam" id="PF00534">
    <property type="entry name" value="Glycos_transf_1"/>
    <property type="match status" value="1"/>
</dbReference>
<dbReference type="InterPro" id="IPR001296">
    <property type="entry name" value="Glyco_trans_1"/>
</dbReference>
<dbReference type="RefSeq" id="WP_004983876.1">
    <property type="nucleotide sequence ID" value="NZ_KB849707.1"/>
</dbReference>
<protein>
    <recommendedName>
        <fullName evidence="1">Glycosyl transferase family 1 domain-containing protein</fullName>
    </recommendedName>
</protein>
<proteinExistence type="predicted"/>
<dbReference type="AlphaFoldDB" id="N9BEA9"/>
<gene>
    <name evidence="2" type="ORF">F946_02930</name>
</gene>
<evidence type="ECO:0000313" key="2">
    <source>
        <dbReference type="EMBL" id="ENV71571.1"/>
    </source>
</evidence>
<evidence type="ECO:0000313" key="3">
    <source>
        <dbReference type="Proteomes" id="UP000018444"/>
    </source>
</evidence>
<organism evidence="2 3">
    <name type="scientific">Acinetobacter johnsonii ANC 3681</name>
    <dbReference type="NCBI Taxonomy" id="1217662"/>
    <lineage>
        <taxon>Bacteria</taxon>
        <taxon>Pseudomonadati</taxon>
        <taxon>Pseudomonadota</taxon>
        <taxon>Gammaproteobacteria</taxon>
        <taxon>Moraxellales</taxon>
        <taxon>Moraxellaceae</taxon>
        <taxon>Acinetobacter</taxon>
    </lineage>
</organism>